<keyword evidence="2" id="KW-0812">Transmembrane</keyword>
<keyword evidence="5" id="KW-1185">Reference proteome</keyword>
<accession>A0A8F9TXL9</accession>
<dbReference type="RefSeq" id="WP_220164836.1">
    <property type="nucleotide sequence ID" value="NZ_CP080507.1"/>
</dbReference>
<gene>
    <name evidence="4" type="ORF">K0B96_05715</name>
</gene>
<evidence type="ECO:0000256" key="2">
    <source>
        <dbReference type="SAM" id="Phobius"/>
    </source>
</evidence>
<feature type="domain" description="Type II secretion system protein GspG C-terminal" evidence="3">
    <location>
        <begin position="50"/>
        <end position="169"/>
    </location>
</feature>
<dbReference type="Gene3D" id="3.30.700.10">
    <property type="entry name" value="Glycoprotein, Type 4 Pilin"/>
    <property type="match status" value="1"/>
</dbReference>
<keyword evidence="2" id="KW-1133">Transmembrane helix</keyword>
<name>A0A8F9TXL9_9BACT</name>
<protein>
    <submittedName>
        <fullName evidence="4">Type II secretion system GspH family protein</fullName>
    </submittedName>
</protein>
<evidence type="ECO:0000256" key="1">
    <source>
        <dbReference type="ARBA" id="ARBA00022481"/>
    </source>
</evidence>
<keyword evidence="1" id="KW-0488">Methylation</keyword>
<feature type="transmembrane region" description="Helical" evidence="2">
    <location>
        <begin position="28"/>
        <end position="49"/>
    </location>
</feature>
<proteinExistence type="predicted"/>
<dbReference type="Proteomes" id="UP000825051">
    <property type="component" value="Chromosome"/>
</dbReference>
<dbReference type="Pfam" id="PF08334">
    <property type="entry name" value="T2SSG"/>
    <property type="match status" value="1"/>
</dbReference>
<dbReference type="InterPro" id="IPR000983">
    <property type="entry name" value="Bac_GSPG_pilin"/>
</dbReference>
<dbReference type="GO" id="GO:0015627">
    <property type="term" value="C:type II protein secretion system complex"/>
    <property type="evidence" value="ECO:0007669"/>
    <property type="project" value="InterPro"/>
</dbReference>
<dbReference type="PANTHER" id="PTHR30093">
    <property type="entry name" value="GENERAL SECRETION PATHWAY PROTEIN G"/>
    <property type="match status" value="1"/>
</dbReference>
<evidence type="ECO:0000313" key="4">
    <source>
        <dbReference type="EMBL" id="QYM80113.1"/>
    </source>
</evidence>
<dbReference type="InterPro" id="IPR013545">
    <property type="entry name" value="T2SS_protein-GspG_C"/>
</dbReference>
<dbReference type="Pfam" id="PF07963">
    <property type="entry name" value="N_methyl"/>
    <property type="match status" value="1"/>
</dbReference>
<dbReference type="SUPFAM" id="SSF54523">
    <property type="entry name" value="Pili subunits"/>
    <property type="match status" value="1"/>
</dbReference>
<dbReference type="EMBL" id="CP080507">
    <property type="protein sequence ID" value="QYM80113.1"/>
    <property type="molecule type" value="Genomic_DNA"/>
</dbReference>
<dbReference type="GO" id="GO:0015628">
    <property type="term" value="P:protein secretion by the type II secretion system"/>
    <property type="evidence" value="ECO:0007669"/>
    <property type="project" value="InterPro"/>
</dbReference>
<dbReference type="InterPro" id="IPR012902">
    <property type="entry name" value="N_methyl_site"/>
</dbReference>
<dbReference type="KEGG" id="ole:K0B96_05715"/>
<dbReference type="PRINTS" id="PR00813">
    <property type="entry name" value="BCTERIALGSPG"/>
</dbReference>
<dbReference type="InterPro" id="IPR045584">
    <property type="entry name" value="Pilin-like"/>
</dbReference>
<organism evidence="4 5">
    <name type="scientific">Horticoccus luteus</name>
    <dbReference type="NCBI Taxonomy" id="2862869"/>
    <lineage>
        <taxon>Bacteria</taxon>
        <taxon>Pseudomonadati</taxon>
        <taxon>Verrucomicrobiota</taxon>
        <taxon>Opitutia</taxon>
        <taxon>Opitutales</taxon>
        <taxon>Opitutaceae</taxon>
        <taxon>Horticoccus</taxon>
    </lineage>
</organism>
<reference evidence="4" key="1">
    <citation type="submission" date="2021-08" db="EMBL/GenBank/DDBJ databases">
        <title>Genome of a novel bacterium of the phylum Verrucomicrobia, Oleiharenicola sp. KSB-15.</title>
        <authorList>
            <person name="Chung J.-H."/>
            <person name="Ahn J.-H."/>
            <person name="Yoon Y."/>
            <person name="Kim D.-Y."/>
            <person name="An S.-H."/>
            <person name="Park I."/>
            <person name="Yeon J."/>
        </authorList>
    </citation>
    <scope>NUCLEOTIDE SEQUENCE</scope>
    <source>
        <strain evidence="4">KSB-15</strain>
    </source>
</reference>
<dbReference type="NCBIfam" id="TIGR02532">
    <property type="entry name" value="IV_pilin_GFxxxE"/>
    <property type="match status" value="1"/>
</dbReference>
<keyword evidence="2" id="KW-0472">Membrane</keyword>
<evidence type="ECO:0000259" key="3">
    <source>
        <dbReference type="Pfam" id="PF08334"/>
    </source>
</evidence>
<evidence type="ECO:0000313" key="5">
    <source>
        <dbReference type="Proteomes" id="UP000825051"/>
    </source>
</evidence>
<dbReference type="AlphaFoldDB" id="A0A8F9TXL9"/>
<sequence length="188" mass="19883">MFNPEEQPEAGSERPRGAGRRAFTLVELLTVIAIIAVLAGITIGAARGVKERAARSRAKGELAAVSVALESYKRQYGDYPETKDAAALLQCLIGKRGPTGAAMTGRSMLETARFSLSADPTTDVTATLQDPWARAYEYHYKTDPAATWRAPGYVLYSAGPDGADDTPAADGALDATTAANADNIYANQ</sequence>